<dbReference type="Pfam" id="PF03358">
    <property type="entry name" value="FMN_red"/>
    <property type="match status" value="1"/>
</dbReference>
<dbReference type="EMBL" id="WBVO01000001">
    <property type="protein sequence ID" value="KAB2814605.1"/>
    <property type="molecule type" value="Genomic_DNA"/>
</dbReference>
<dbReference type="RefSeq" id="WP_151666184.1">
    <property type="nucleotide sequence ID" value="NZ_WBVO01000001.1"/>
</dbReference>
<dbReference type="GO" id="GO:0010181">
    <property type="term" value="F:FMN binding"/>
    <property type="evidence" value="ECO:0007669"/>
    <property type="project" value="TreeGrafter"/>
</dbReference>
<proteinExistence type="predicted"/>
<protein>
    <submittedName>
        <fullName evidence="2">NAD(P)H-dependent oxidoreductase</fullName>
    </submittedName>
</protein>
<dbReference type="Proteomes" id="UP000468650">
    <property type="component" value="Unassembled WGS sequence"/>
</dbReference>
<evidence type="ECO:0000313" key="2">
    <source>
        <dbReference type="EMBL" id="KAB2814605.1"/>
    </source>
</evidence>
<sequence>MITIICATNRPKNQTLKVVEVYKSLIEEQGEEVSVFQMAELPSDFIVTDTFGNRTEIVSELIQNKIVPADKLVVISPEYNGSYPGVFKAFLDGVSPSIWHGKKAALVGVASGRAGNLRGMDHLTHVLHHLKVEVYSAKVPISKLDDLLDDDGSFVDADTVQVLRNQLKGFLKF</sequence>
<accession>A0A6N6RM16</accession>
<organism evidence="2 3">
    <name type="scientific">Phaeocystidibacter luteus</name>
    <dbReference type="NCBI Taxonomy" id="911197"/>
    <lineage>
        <taxon>Bacteria</taxon>
        <taxon>Pseudomonadati</taxon>
        <taxon>Bacteroidota</taxon>
        <taxon>Flavobacteriia</taxon>
        <taxon>Flavobacteriales</taxon>
        <taxon>Phaeocystidibacteraceae</taxon>
        <taxon>Phaeocystidibacter</taxon>
    </lineage>
</organism>
<feature type="domain" description="NADPH-dependent FMN reductase-like" evidence="1">
    <location>
        <begin position="2"/>
        <end position="140"/>
    </location>
</feature>
<dbReference type="InterPro" id="IPR050712">
    <property type="entry name" value="NAD(P)H-dep_reductase"/>
</dbReference>
<dbReference type="InterPro" id="IPR005025">
    <property type="entry name" value="FMN_Rdtase-like_dom"/>
</dbReference>
<gene>
    <name evidence="2" type="ORF">F8C67_02365</name>
</gene>
<dbReference type="OrthoDB" id="9812295at2"/>
<dbReference type="PANTHER" id="PTHR30543">
    <property type="entry name" value="CHROMATE REDUCTASE"/>
    <property type="match status" value="1"/>
</dbReference>
<dbReference type="AlphaFoldDB" id="A0A6N6RM16"/>
<dbReference type="Gene3D" id="3.40.50.360">
    <property type="match status" value="1"/>
</dbReference>
<comment type="caution">
    <text evidence="2">The sequence shown here is derived from an EMBL/GenBank/DDBJ whole genome shotgun (WGS) entry which is preliminary data.</text>
</comment>
<name>A0A6N6RM16_9FLAO</name>
<dbReference type="GO" id="GO:0005829">
    <property type="term" value="C:cytosol"/>
    <property type="evidence" value="ECO:0007669"/>
    <property type="project" value="TreeGrafter"/>
</dbReference>
<evidence type="ECO:0000259" key="1">
    <source>
        <dbReference type="Pfam" id="PF03358"/>
    </source>
</evidence>
<evidence type="ECO:0000313" key="3">
    <source>
        <dbReference type="Proteomes" id="UP000468650"/>
    </source>
</evidence>
<reference evidence="2 3" key="1">
    <citation type="submission" date="2019-09" db="EMBL/GenBank/DDBJ databases">
        <title>Genomes of family Cryomorphaceae.</title>
        <authorList>
            <person name="Bowman J.P."/>
        </authorList>
    </citation>
    <scope>NUCLEOTIDE SEQUENCE [LARGE SCALE GENOMIC DNA]</scope>
    <source>
        <strain evidence="2 3">LMG 25704</strain>
    </source>
</reference>
<dbReference type="GO" id="GO:0016491">
    <property type="term" value="F:oxidoreductase activity"/>
    <property type="evidence" value="ECO:0007669"/>
    <property type="project" value="InterPro"/>
</dbReference>
<dbReference type="SUPFAM" id="SSF52218">
    <property type="entry name" value="Flavoproteins"/>
    <property type="match status" value="1"/>
</dbReference>
<keyword evidence="3" id="KW-1185">Reference proteome</keyword>
<dbReference type="InterPro" id="IPR029039">
    <property type="entry name" value="Flavoprotein-like_sf"/>
</dbReference>
<dbReference type="PANTHER" id="PTHR30543:SF21">
    <property type="entry name" value="NAD(P)H-DEPENDENT FMN REDUCTASE LOT6"/>
    <property type="match status" value="1"/>
</dbReference>